<dbReference type="InterPro" id="IPR010921">
    <property type="entry name" value="Trp_repressor/repl_initiator"/>
</dbReference>
<evidence type="ECO:0000313" key="2">
    <source>
        <dbReference type="Proteomes" id="UP000242432"/>
    </source>
</evidence>
<proteinExistence type="predicted"/>
<dbReference type="RefSeq" id="WP_078927778.1">
    <property type="nucleotide sequence ID" value="NZ_FUXX01000001.1"/>
</dbReference>
<protein>
    <submittedName>
        <fullName evidence="1">Helix-turn-helix domain-containing protein</fullName>
    </submittedName>
</protein>
<dbReference type="InterPro" id="IPR036388">
    <property type="entry name" value="WH-like_DNA-bd_sf"/>
</dbReference>
<dbReference type="SUPFAM" id="SSF48295">
    <property type="entry name" value="TrpR-like"/>
    <property type="match status" value="1"/>
</dbReference>
<keyword evidence="2" id="KW-1185">Reference proteome</keyword>
<name>A0A1T4UW84_9GAMM</name>
<dbReference type="GO" id="GO:0043565">
    <property type="term" value="F:sequence-specific DNA binding"/>
    <property type="evidence" value="ECO:0007669"/>
    <property type="project" value="InterPro"/>
</dbReference>
<reference evidence="2" key="1">
    <citation type="submission" date="2017-02" db="EMBL/GenBank/DDBJ databases">
        <authorList>
            <person name="Varghese N."/>
            <person name="Submissions S."/>
        </authorList>
    </citation>
    <scope>NUCLEOTIDE SEQUENCE [LARGE SCALE GENOMIC DNA]</scope>
    <source>
        <strain evidence="2">DSM 3072</strain>
    </source>
</reference>
<sequence length="98" mass="11595">MKLTYEQRLLVAEDYFRIGASCTANKWGLNRDYVRELSRLLENNSLQDHSKYNIYTSDFKITVVKAYVNGEGSFRDIATRYGIPDKKSVRTWYHIYQT</sequence>
<dbReference type="Gene3D" id="1.10.10.10">
    <property type="entry name" value="Winged helix-like DNA-binding domain superfamily/Winged helix DNA-binding domain"/>
    <property type="match status" value="1"/>
</dbReference>
<evidence type="ECO:0000313" key="1">
    <source>
        <dbReference type="EMBL" id="SKA56979.1"/>
    </source>
</evidence>
<dbReference type="Proteomes" id="UP000242432">
    <property type="component" value="Unassembled WGS sequence"/>
</dbReference>
<feature type="non-terminal residue" evidence="1">
    <location>
        <position position="98"/>
    </location>
</feature>
<accession>A0A1T4UW84</accession>
<gene>
    <name evidence="1" type="ORF">SAMN02745213_00139</name>
</gene>
<dbReference type="AlphaFoldDB" id="A0A1T4UW84"/>
<dbReference type="EMBL" id="FUXX01000001">
    <property type="protein sequence ID" value="SKA56979.1"/>
    <property type="molecule type" value="Genomic_DNA"/>
</dbReference>
<organism evidence="1 2">
    <name type="scientific">Succinivibrio dextrinosolvens DSM 3072</name>
    <dbReference type="NCBI Taxonomy" id="1123324"/>
    <lineage>
        <taxon>Bacteria</taxon>
        <taxon>Pseudomonadati</taxon>
        <taxon>Pseudomonadota</taxon>
        <taxon>Gammaproteobacteria</taxon>
        <taxon>Aeromonadales</taxon>
        <taxon>Succinivibrionaceae</taxon>
        <taxon>Succinivibrio</taxon>
    </lineage>
</organism>